<evidence type="ECO:0000259" key="6">
    <source>
        <dbReference type="PROSITE" id="PS50043"/>
    </source>
</evidence>
<dbReference type="GO" id="GO:0003677">
    <property type="term" value="F:DNA binding"/>
    <property type="evidence" value="ECO:0007669"/>
    <property type="project" value="UniProtKB-KW"/>
</dbReference>
<keyword evidence="2" id="KW-0805">Transcription regulation</keyword>
<keyword evidence="4" id="KW-0804">Transcription</keyword>
<keyword evidence="1 5" id="KW-0597">Phosphoprotein</keyword>
<protein>
    <submittedName>
        <fullName evidence="8">Transcriptional regulatory protein DegU</fullName>
    </submittedName>
</protein>
<dbReference type="EMBL" id="CACRUO010000020">
    <property type="protein sequence ID" value="VYT83036.1"/>
    <property type="molecule type" value="Genomic_DNA"/>
</dbReference>
<dbReference type="SMART" id="SM00448">
    <property type="entry name" value="REC"/>
    <property type="match status" value="1"/>
</dbReference>
<reference evidence="8" key="1">
    <citation type="submission" date="2019-11" db="EMBL/GenBank/DDBJ databases">
        <authorList>
            <person name="Feng L."/>
        </authorList>
    </citation>
    <scope>NUCLEOTIDE SEQUENCE</scope>
    <source>
        <strain evidence="8">SsimulansLFYP27</strain>
    </source>
</reference>
<evidence type="ECO:0000313" key="8">
    <source>
        <dbReference type="EMBL" id="VYT83036.1"/>
    </source>
</evidence>
<dbReference type="InterPro" id="IPR000792">
    <property type="entry name" value="Tscrpt_reg_LuxR_C"/>
</dbReference>
<name>A0A6N2ZYY6_STASI</name>
<dbReference type="CDD" id="cd19930">
    <property type="entry name" value="REC_DesR-like"/>
    <property type="match status" value="1"/>
</dbReference>
<dbReference type="GO" id="GO:0006355">
    <property type="term" value="P:regulation of DNA-templated transcription"/>
    <property type="evidence" value="ECO:0007669"/>
    <property type="project" value="InterPro"/>
</dbReference>
<organism evidence="8">
    <name type="scientific">Staphylococcus simulans</name>
    <dbReference type="NCBI Taxonomy" id="1286"/>
    <lineage>
        <taxon>Bacteria</taxon>
        <taxon>Bacillati</taxon>
        <taxon>Bacillota</taxon>
        <taxon>Bacilli</taxon>
        <taxon>Bacillales</taxon>
        <taxon>Staphylococcaceae</taxon>
        <taxon>Staphylococcus</taxon>
    </lineage>
</organism>
<dbReference type="PRINTS" id="PR00038">
    <property type="entry name" value="HTHLUXR"/>
</dbReference>
<evidence type="ECO:0000259" key="7">
    <source>
        <dbReference type="PROSITE" id="PS50110"/>
    </source>
</evidence>
<dbReference type="Gene3D" id="3.40.50.2300">
    <property type="match status" value="1"/>
</dbReference>
<dbReference type="PANTHER" id="PTHR43214">
    <property type="entry name" value="TWO-COMPONENT RESPONSE REGULATOR"/>
    <property type="match status" value="1"/>
</dbReference>
<accession>A0A6N2ZYY6</accession>
<evidence type="ECO:0000256" key="4">
    <source>
        <dbReference type="ARBA" id="ARBA00023163"/>
    </source>
</evidence>
<dbReference type="AlphaFoldDB" id="A0A6N2ZYY6"/>
<gene>
    <name evidence="8" type="primary">degU</name>
    <name evidence="8" type="ORF">SSLFYP27_00741</name>
</gene>
<dbReference type="CDD" id="cd06170">
    <property type="entry name" value="LuxR_C_like"/>
    <property type="match status" value="1"/>
</dbReference>
<dbReference type="PROSITE" id="PS50110">
    <property type="entry name" value="RESPONSE_REGULATORY"/>
    <property type="match status" value="1"/>
</dbReference>
<dbReference type="InterPro" id="IPR016032">
    <property type="entry name" value="Sig_transdc_resp-reg_C-effctor"/>
</dbReference>
<dbReference type="GO" id="GO:0000160">
    <property type="term" value="P:phosphorelay signal transduction system"/>
    <property type="evidence" value="ECO:0007669"/>
    <property type="project" value="InterPro"/>
</dbReference>
<feature type="modified residue" description="4-aspartylphosphate" evidence="5">
    <location>
        <position position="54"/>
    </location>
</feature>
<feature type="domain" description="Response regulatory" evidence="7">
    <location>
        <begin position="3"/>
        <end position="119"/>
    </location>
</feature>
<dbReference type="InterPro" id="IPR011006">
    <property type="entry name" value="CheY-like_superfamily"/>
</dbReference>
<evidence type="ECO:0000256" key="3">
    <source>
        <dbReference type="ARBA" id="ARBA00023125"/>
    </source>
</evidence>
<dbReference type="RefSeq" id="WP_156666532.1">
    <property type="nucleotide sequence ID" value="NZ_CACRUO010000020.1"/>
</dbReference>
<proteinExistence type="predicted"/>
<dbReference type="SUPFAM" id="SSF46894">
    <property type="entry name" value="C-terminal effector domain of the bipartite response regulators"/>
    <property type="match status" value="1"/>
</dbReference>
<dbReference type="Pfam" id="PF00072">
    <property type="entry name" value="Response_reg"/>
    <property type="match status" value="1"/>
</dbReference>
<dbReference type="InterPro" id="IPR039420">
    <property type="entry name" value="WalR-like"/>
</dbReference>
<dbReference type="Pfam" id="PF00196">
    <property type="entry name" value="GerE"/>
    <property type="match status" value="1"/>
</dbReference>
<evidence type="ECO:0000256" key="5">
    <source>
        <dbReference type="PROSITE-ProRule" id="PRU00169"/>
    </source>
</evidence>
<sequence length="201" mass="22921">MINVVLAEDQEMLRKAMVQLIEMDGNINIIADTSSGAEAWQKIESNQPDIAILDIEMPELTGLEVLNKIREAKLNTKVIIVTTFKRPGYFERAVANDVDAYVLKERSVEELIQTMHNIMAGQKEYSETLMTTYFNEKNPLTPSEQLILKEIGNGYSSKEIAQKLFLSNGTVRNYTSVIIDKMETENRFDAWKKAIEKGWII</sequence>
<dbReference type="PANTHER" id="PTHR43214:SF42">
    <property type="entry name" value="TRANSCRIPTIONAL REGULATORY PROTEIN DESR"/>
    <property type="match status" value="1"/>
</dbReference>
<feature type="domain" description="HTH luxR-type" evidence="6">
    <location>
        <begin position="133"/>
        <end position="198"/>
    </location>
</feature>
<dbReference type="InterPro" id="IPR001789">
    <property type="entry name" value="Sig_transdc_resp-reg_receiver"/>
</dbReference>
<evidence type="ECO:0000256" key="2">
    <source>
        <dbReference type="ARBA" id="ARBA00023015"/>
    </source>
</evidence>
<dbReference type="PROSITE" id="PS50043">
    <property type="entry name" value="HTH_LUXR_2"/>
    <property type="match status" value="1"/>
</dbReference>
<dbReference type="SMART" id="SM00421">
    <property type="entry name" value="HTH_LUXR"/>
    <property type="match status" value="1"/>
</dbReference>
<evidence type="ECO:0000256" key="1">
    <source>
        <dbReference type="ARBA" id="ARBA00022553"/>
    </source>
</evidence>
<dbReference type="SUPFAM" id="SSF52172">
    <property type="entry name" value="CheY-like"/>
    <property type="match status" value="1"/>
</dbReference>
<keyword evidence="3" id="KW-0238">DNA-binding</keyword>